<sequence>MRIPPSLLCITSPSSSPRFNVLHGNHLSIPKHAPGSPSAHFGYFVNPLRHATPHHLAGAFSSPIVQSRRYFFKTYGNVRPKRRSEPKPHRSSNKSKWSKELESEKPSRPFTEVPQPIPEDQLEPPGRIEGWPTPIISQYDVDKYLRPLYRRGWSIEYRRKKHEKGDRYSVPSLQLYFENLGWKEFFALGDFIAKLEKSEKVSIPTVKYTTSMFNSVILQHNVEWKYMDRAGLGFKSLHDLKLPLPSPVVLLLRTHTATLLRNSGANDIIEDSLMSKTIEGITLRDIRFAILLDAFLRQYNADESSGYHIMIRKRIDGLENANRPFRLDRLLTGALHLLKPTVWRKRKRGPKELTDAEFYLGSDWSAVLGQAKAESEQL</sequence>
<name>A0A9Q5I2B5_SANBA</name>
<gene>
    <name evidence="2" type="ORF">A7U60_g2453</name>
</gene>
<dbReference type="OrthoDB" id="3263285at2759"/>
<dbReference type="AlphaFoldDB" id="A0A9Q5I2B5"/>
<organism evidence="2 3">
    <name type="scientific">Sanghuangporus baumii</name>
    <name type="common">Phellinus baumii</name>
    <dbReference type="NCBI Taxonomy" id="108892"/>
    <lineage>
        <taxon>Eukaryota</taxon>
        <taxon>Fungi</taxon>
        <taxon>Dikarya</taxon>
        <taxon>Basidiomycota</taxon>
        <taxon>Agaricomycotina</taxon>
        <taxon>Agaricomycetes</taxon>
        <taxon>Hymenochaetales</taxon>
        <taxon>Hymenochaetaceae</taxon>
        <taxon>Sanghuangporus</taxon>
    </lineage>
</organism>
<dbReference type="Proteomes" id="UP000757232">
    <property type="component" value="Unassembled WGS sequence"/>
</dbReference>
<dbReference type="EMBL" id="LNZH02000135">
    <property type="protein sequence ID" value="OCB90354.1"/>
    <property type="molecule type" value="Genomic_DNA"/>
</dbReference>
<comment type="caution">
    <text evidence="2">The sequence shown here is derived from an EMBL/GenBank/DDBJ whole genome shotgun (WGS) entry which is preliminary data.</text>
</comment>
<feature type="compositionally biased region" description="Basic and acidic residues" evidence="1">
    <location>
        <begin position="97"/>
        <end position="107"/>
    </location>
</feature>
<evidence type="ECO:0000313" key="3">
    <source>
        <dbReference type="Proteomes" id="UP000757232"/>
    </source>
</evidence>
<evidence type="ECO:0000313" key="2">
    <source>
        <dbReference type="EMBL" id="OCB90354.1"/>
    </source>
</evidence>
<reference evidence="2" key="1">
    <citation type="submission" date="2016-06" db="EMBL/GenBank/DDBJ databases">
        <title>Draft Genome sequence of the fungus Inonotus baumii.</title>
        <authorList>
            <person name="Zhu H."/>
            <person name="Lin W."/>
        </authorList>
    </citation>
    <scope>NUCLEOTIDE SEQUENCE</scope>
    <source>
        <strain evidence="2">821</strain>
    </source>
</reference>
<evidence type="ECO:0000256" key="1">
    <source>
        <dbReference type="SAM" id="MobiDB-lite"/>
    </source>
</evidence>
<proteinExistence type="predicted"/>
<protein>
    <submittedName>
        <fullName evidence="2">Uncharacterized protein</fullName>
    </submittedName>
</protein>
<keyword evidence="3" id="KW-1185">Reference proteome</keyword>
<accession>A0A9Q5I2B5</accession>
<feature type="region of interest" description="Disordered" evidence="1">
    <location>
        <begin position="76"/>
        <end position="131"/>
    </location>
</feature>